<evidence type="ECO:0000313" key="2">
    <source>
        <dbReference type="Proteomes" id="UP001066276"/>
    </source>
</evidence>
<sequence length="66" mass="7016">MCGVHRAVHARHSSCADRGLLAYLDPRATSESRWGQSCSFRADGTAESKGLASLSAAIKVAPRTNE</sequence>
<accession>A0AAV7PJ54</accession>
<evidence type="ECO:0000313" key="1">
    <source>
        <dbReference type="EMBL" id="KAJ1128331.1"/>
    </source>
</evidence>
<name>A0AAV7PJ54_PLEWA</name>
<keyword evidence="2" id="KW-1185">Reference proteome</keyword>
<dbReference type="Proteomes" id="UP001066276">
    <property type="component" value="Chromosome 7"/>
</dbReference>
<dbReference type="AlphaFoldDB" id="A0AAV7PJ54"/>
<protein>
    <submittedName>
        <fullName evidence="1">Uncharacterized protein</fullName>
    </submittedName>
</protein>
<comment type="caution">
    <text evidence="1">The sequence shown here is derived from an EMBL/GenBank/DDBJ whole genome shotgun (WGS) entry which is preliminary data.</text>
</comment>
<gene>
    <name evidence="1" type="ORF">NDU88_006710</name>
</gene>
<organism evidence="1 2">
    <name type="scientific">Pleurodeles waltl</name>
    <name type="common">Iberian ribbed newt</name>
    <dbReference type="NCBI Taxonomy" id="8319"/>
    <lineage>
        <taxon>Eukaryota</taxon>
        <taxon>Metazoa</taxon>
        <taxon>Chordata</taxon>
        <taxon>Craniata</taxon>
        <taxon>Vertebrata</taxon>
        <taxon>Euteleostomi</taxon>
        <taxon>Amphibia</taxon>
        <taxon>Batrachia</taxon>
        <taxon>Caudata</taxon>
        <taxon>Salamandroidea</taxon>
        <taxon>Salamandridae</taxon>
        <taxon>Pleurodelinae</taxon>
        <taxon>Pleurodeles</taxon>
    </lineage>
</organism>
<reference evidence="1" key="1">
    <citation type="journal article" date="2022" name="bioRxiv">
        <title>Sequencing and chromosome-scale assembly of the giantPleurodeles waltlgenome.</title>
        <authorList>
            <person name="Brown T."/>
            <person name="Elewa A."/>
            <person name="Iarovenko S."/>
            <person name="Subramanian E."/>
            <person name="Araus A.J."/>
            <person name="Petzold A."/>
            <person name="Susuki M."/>
            <person name="Suzuki K.-i.T."/>
            <person name="Hayashi T."/>
            <person name="Toyoda A."/>
            <person name="Oliveira C."/>
            <person name="Osipova E."/>
            <person name="Leigh N.D."/>
            <person name="Simon A."/>
            <person name="Yun M.H."/>
        </authorList>
    </citation>
    <scope>NUCLEOTIDE SEQUENCE</scope>
    <source>
        <strain evidence="1">20211129_DDA</strain>
        <tissue evidence="1">Liver</tissue>
    </source>
</reference>
<dbReference type="EMBL" id="JANPWB010000011">
    <property type="protein sequence ID" value="KAJ1128331.1"/>
    <property type="molecule type" value="Genomic_DNA"/>
</dbReference>
<proteinExistence type="predicted"/>